<accession>A0ACB9LMX5</accession>
<keyword evidence="2" id="KW-1185">Reference proteome</keyword>
<dbReference type="Proteomes" id="UP001057402">
    <property type="component" value="Chromosome 11"/>
</dbReference>
<dbReference type="EMBL" id="CM042890">
    <property type="protein sequence ID" value="KAI4312267.1"/>
    <property type="molecule type" value="Genomic_DNA"/>
</dbReference>
<organism evidence="1 2">
    <name type="scientific">Melastoma candidum</name>
    <dbReference type="NCBI Taxonomy" id="119954"/>
    <lineage>
        <taxon>Eukaryota</taxon>
        <taxon>Viridiplantae</taxon>
        <taxon>Streptophyta</taxon>
        <taxon>Embryophyta</taxon>
        <taxon>Tracheophyta</taxon>
        <taxon>Spermatophyta</taxon>
        <taxon>Magnoliopsida</taxon>
        <taxon>eudicotyledons</taxon>
        <taxon>Gunneridae</taxon>
        <taxon>Pentapetalae</taxon>
        <taxon>rosids</taxon>
        <taxon>malvids</taxon>
        <taxon>Myrtales</taxon>
        <taxon>Melastomataceae</taxon>
        <taxon>Melastomatoideae</taxon>
        <taxon>Melastomateae</taxon>
        <taxon>Melastoma</taxon>
    </lineage>
</organism>
<proteinExistence type="predicted"/>
<gene>
    <name evidence="1" type="ORF">MLD38_037096</name>
</gene>
<evidence type="ECO:0000313" key="1">
    <source>
        <dbReference type="EMBL" id="KAI4312267.1"/>
    </source>
</evidence>
<comment type="caution">
    <text evidence="1">The sequence shown here is derived from an EMBL/GenBank/DDBJ whole genome shotgun (WGS) entry which is preliminary data.</text>
</comment>
<evidence type="ECO:0000313" key="2">
    <source>
        <dbReference type="Proteomes" id="UP001057402"/>
    </source>
</evidence>
<reference evidence="2" key="1">
    <citation type="journal article" date="2023" name="Front. Plant Sci.">
        <title>Chromosomal-level genome assembly of Melastoma candidum provides insights into trichome evolution.</title>
        <authorList>
            <person name="Zhong Y."/>
            <person name="Wu W."/>
            <person name="Sun C."/>
            <person name="Zou P."/>
            <person name="Liu Y."/>
            <person name="Dai S."/>
            <person name="Zhou R."/>
        </authorList>
    </citation>
    <scope>NUCLEOTIDE SEQUENCE [LARGE SCALE GENOMIC DNA]</scope>
</reference>
<name>A0ACB9LMX5_9MYRT</name>
<protein>
    <submittedName>
        <fullName evidence="1">Uncharacterized protein</fullName>
    </submittedName>
</protein>
<sequence length="260" mass="28986">MNPILKNIGYHAVCEKVSRDDGSEEMDSSGSSSVVSSQKQEASFDLNEEAASEETDDAYATDDVEGDDVPGRMVRRYVRSKLPRLRWTPELHLSFVSAVEWLGGQEKATPSSVLQLMNVEGLQIAHVKSHLQVRITKPLILLICIEMYRSKKLNRAGRCAMKFPARLPNSLDGSQLTRHIEAPFDYQATVTGDCIIGKFQGRDISPNTHSNSQPNYSNRNSPEFKPNYYPSPKLEPNNGGINFNPRRALSQGICLELCLS</sequence>